<evidence type="ECO:0000313" key="3">
    <source>
        <dbReference type="Proteomes" id="UP000481153"/>
    </source>
</evidence>
<feature type="compositionally biased region" description="Acidic residues" evidence="1">
    <location>
        <begin position="124"/>
        <end position="144"/>
    </location>
</feature>
<evidence type="ECO:0000256" key="1">
    <source>
        <dbReference type="SAM" id="MobiDB-lite"/>
    </source>
</evidence>
<organism evidence="2 3">
    <name type="scientific">Aphanomyces euteiches</name>
    <dbReference type="NCBI Taxonomy" id="100861"/>
    <lineage>
        <taxon>Eukaryota</taxon>
        <taxon>Sar</taxon>
        <taxon>Stramenopiles</taxon>
        <taxon>Oomycota</taxon>
        <taxon>Saprolegniomycetes</taxon>
        <taxon>Saprolegniales</taxon>
        <taxon>Verrucalvaceae</taxon>
        <taxon>Aphanomyces</taxon>
    </lineage>
</organism>
<dbReference type="EMBL" id="VJMJ01000155">
    <property type="protein sequence ID" value="KAF0730369.1"/>
    <property type="molecule type" value="Genomic_DNA"/>
</dbReference>
<sequence>MQRVESIKSGIVADARKEEDPSELRDPDAVNHELTDERDGAWAEGKAPITMITEVHTDVSLQLLRPQFLSLLEDEETALAIELAQKILHFEPNNIVVKNLFKALQLKLVVDQHESQGEESTSSSEEDSEESSEEEHTDDGETMETSDAKDVEL</sequence>
<proteinExistence type="predicted"/>
<name>A0A6G0WSB7_9STRA</name>
<evidence type="ECO:0000313" key="2">
    <source>
        <dbReference type="EMBL" id="KAF0730369.1"/>
    </source>
</evidence>
<gene>
    <name evidence="2" type="ORF">Ae201684_012362</name>
</gene>
<dbReference type="AlphaFoldDB" id="A0A6G0WSB7"/>
<feature type="region of interest" description="Disordered" evidence="1">
    <location>
        <begin position="111"/>
        <end position="153"/>
    </location>
</feature>
<reference evidence="2 3" key="1">
    <citation type="submission" date="2019-07" db="EMBL/GenBank/DDBJ databases">
        <title>Genomics analysis of Aphanomyces spp. identifies a new class of oomycete effector associated with host adaptation.</title>
        <authorList>
            <person name="Gaulin E."/>
        </authorList>
    </citation>
    <scope>NUCLEOTIDE SEQUENCE [LARGE SCALE GENOMIC DNA]</scope>
    <source>
        <strain evidence="2 3">ATCC 201684</strain>
    </source>
</reference>
<feature type="compositionally biased region" description="Basic and acidic residues" evidence="1">
    <location>
        <begin position="14"/>
        <end position="33"/>
    </location>
</feature>
<dbReference type="VEuPathDB" id="FungiDB:AeMF1_012508"/>
<dbReference type="Proteomes" id="UP000481153">
    <property type="component" value="Unassembled WGS sequence"/>
</dbReference>
<keyword evidence="3" id="KW-1185">Reference proteome</keyword>
<accession>A0A6G0WSB7</accession>
<protein>
    <submittedName>
        <fullName evidence="2">Uncharacterized protein</fullName>
    </submittedName>
</protein>
<comment type="caution">
    <text evidence="2">The sequence shown here is derived from an EMBL/GenBank/DDBJ whole genome shotgun (WGS) entry which is preliminary data.</text>
</comment>
<feature type="region of interest" description="Disordered" evidence="1">
    <location>
        <begin position="1"/>
        <end position="33"/>
    </location>
</feature>